<reference evidence="2 3" key="1">
    <citation type="journal article" date="2016" name="Mol. Biol. Evol.">
        <title>Comparative Genomics of Early-Diverging Mushroom-Forming Fungi Provides Insights into the Origins of Lignocellulose Decay Capabilities.</title>
        <authorList>
            <person name="Nagy L.G."/>
            <person name="Riley R."/>
            <person name="Tritt A."/>
            <person name="Adam C."/>
            <person name="Daum C."/>
            <person name="Floudas D."/>
            <person name="Sun H."/>
            <person name="Yadav J.S."/>
            <person name="Pangilinan J."/>
            <person name="Larsson K.H."/>
            <person name="Matsuura K."/>
            <person name="Barry K."/>
            <person name="Labutti K."/>
            <person name="Kuo R."/>
            <person name="Ohm R.A."/>
            <person name="Bhattacharya S.S."/>
            <person name="Shirouzu T."/>
            <person name="Yoshinaga Y."/>
            <person name="Martin F.M."/>
            <person name="Grigoriev I.V."/>
            <person name="Hibbett D.S."/>
        </authorList>
    </citation>
    <scope>NUCLEOTIDE SEQUENCE [LARGE SCALE GENOMIC DNA]</scope>
    <source>
        <strain evidence="2 3">L-15889</strain>
    </source>
</reference>
<keyword evidence="1" id="KW-0472">Membrane</keyword>
<sequence>MSIAIALFIVGTLDVSFNLYHNLTAFILYTGPGGAEGEFERLSSWANVMRSVWARLCALFSDAALIYRCWVVYTLSIRRWVVVAFPVLLWLGVAACSFMDIFYLCTLHLNTSIPLATPLQPWLYAYFSLTLALNFLTTGMVVYPLWKTRRETSEYFKLRSRKRDRLKGIICIFIESALLYTLSVVISIIVDLVHSNVYYPATDVSVQLAGFTFNLIIIRIWRGVSTEQTAAFAESMSKSPMLVHKGPWGDSADTLEVDLNTEASETMV</sequence>
<organism evidence="2 3">
    <name type="scientific">Daedalea quercina L-15889</name>
    <dbReference type="NCBI Taxonomy" id="1314783"/>
    <lineage>
        <taxon>Eukaryota</taxon>
        <taxon>Fungi</taxon>
        <taxon>Dikarya</taxon>
        <taxon>Basidiomycota</taxon>
        <taxon>Agaricomycotina</taxon>
        <taxon>Agaricomycetes</taxon>
        <taxon>Polyporales</taxon>
        <taxon>Fomitopsis</taxon>
    </lineage>
</organism>
<feature type="transmembrane region" description="Helical" evidence="1">
    <location>
        <begin position="80"/>
        <end position="103"/>
    </location>
</feature>
<feature type="transmembrane region" description="Helical" evidence="1">
    <location>
        <begin position="166"/>
        <end position="190"/>
    </location>
</feature>
<dbReference type="EMBL" id="KV429057">
    <property type="protein sequence ID" value="KZT69503.1"/>
    <property type="molecule type" value="Genomic_DNA"/>
</dbReference>
<dbReference type="Proteomes" id="UP000076727">
    <property type="component" value="Unassembled WGS sequence"/>
</dbReference>
<dbReference type="AlphaFoldDB" id="A0A165QI95"/>
<evidence type="ECO:0000313" key="2">
    <source>
        <dbReference type="EMBL" id="KZT69503.1"/>
    </source>
</evidence>
<feature type="transmembrane region" description="Helical" evidence="1">
    <location>
        <begin position="123"/>
        <end position="146"/>
    </location>
</feature>
<evidence type="ECO:0000313" key="3">
    <source>
        <dbReference type="Proteomes" id="UP000076727"/>
    </source>
</evidence>
<dbReference type="OrthoDB" id="3357408at2759"/>
<gene>
    <name evidence="2" type="ORF">DAEQUDRAFT_690628</name>
</gene>
<evidence type="ECO:0000256" key="1">
    <source>
        <dbReference type="SAM" id="Phobius"/>
    </source>
</evidence>
<keyword evidence="1" id="KW-0812">Transmembrane</keyword>
<proteinExistence type="predicted"/>
<protein>
    <submittedName>
        <fullName evidence="2">Uncharacterized protein</fullName>
    </submittedName>
</protein>
<feature type="transmembrane region" description="Helical" evidence="1">
    <location>
        <begin position="52"/>
        <end position="73"/>
    </location>
</feature>
<feature type="transmembrane region" description="Helical" evidence="1">
    <location>
        <begin position="196"/>
        <end position="218"/>
    </location>
</feature>
<keyword evidence="1" id="KW-1133">Transmembrane helix</keyword>
<name>A0A165QI95_9APHY</name>
<keyword evidence="3" id="KW-1185">Reference proteome</keyword>
<accession>A0A165QI95</accession>